<feature type="compositionally biased region" description="Basic and acidic residues" evidence="1">
    <location>
        <begin position="1"/>
        <end position="14"/>
    </location>
</feature>
<protein>
    <submittedName>
        <fullName evidence="2">Uncharacterized protein</fullName>
    </submittedName>
</protein>
<name>A0AAV1R0Y6_9ROSI</name>
<proteinExistence type="predicted"/>
<dbReference type="AlphaFoldDB" id="A0AAV1R0Y6"/>
<organism evidence="2 3">
    <name type="scientific">Dovyalis caffra</name>
    <dbReference type="NCBI Taxonomy" id="77055"/>
    <lineage>
        <taxon>Eukaryota</taxon>
        <taxon>Viridiplantae</taxon>
        <taxon>Streptophyta</taxon>
        <taxon>Embryophyta</taxon>
        <taxon>Tracheophyta</taxon>
        <taxon>Spermatophyta</taxon>
        <taxon>Magnoliopsida</taxon>
        <taxon>eudicotyledons</taxon>
        <taxon>Gunneridae</taxon>
        <taxon>Pentapetalae</taxon>
        <taxon>rosids</taxon>
        <taxon>fabids</taxon>
        <taxon>Malpighiales</taxon>
        <taxon>Salicaceae</taxon>
        <taxon>Flacourtieae</taxon>
        <taxon>Dovyalis</taxon>
    </lineage>
</organism>
<sequence length="53" mass="6339">MIEHLVGEWGEDKKKKQMSTNKWDKLMRKPNNSNTILSKHVEKANRQKEMKSK</sequence>
<evidence type="ECO:0000313" key="3">
    <source>
        <dbReference type="Proteomes" id="UP001314170"/>
    </source>
</evidence>
<keyword evidence="3" id="KW-1185">Reference proteome</keyword>
<dbReference type="EMBL" id="CAWUPB010000851">
    <property type="protein sequence ID" value="CAK7326718.1"/>
    <property type="molecule type" value="Genomic_DNA"/>
</dbReference>
<dbReference type="Proteomes" id="UP001314170">
    <property type="component" value="Unassembled WGS sequence"/>
</dbReference>
<gene>
    <name evidence="2" type="ORF">DCAF_LOCUS4422</name>
</gene>
<comment type="caution">
    <text evidence="2">The sequence shown here is derived from an EMBL/GenBank/DDBJ whole genome shotgun (WGS) entry which is preliminary data.</text>
</comment>
<reference evidence="2 3" key="1">
    <citation type="submission" date="2024-01" db="EMBL/GenBank/DDBJ databases">
        <authorList>
            <person name="Waweru B."/>
        </authorList>
    </citation>
    <scope>NUCLEOTIDE SEQUENCE [LARGE SCALE GENOMIC DNA]</scope>
</reference>
<accession>A0AAV1R0Y6</accession>
<evidence type="ECO:0000313" key="2">
    <source>
        <dbReference type="EMBL" id="CAK7326718.1"/>
    </source>
</evidence>
<feature type="region of interest" description="Disordered" evidence="1">
    <location>
        <begin position="1"/>
        <end position="20"/>
    </location>
</feature>
<evidence type="ECO:0000256" key="1">
    <source>
        <dbReference type="SAM" id="MobiDB-lite"/>
    </source>
</evidence>